<evidence type="ECO:0000259" key="7">
    <source>
        <dbReference type="Pfam" id="PF13508"/>
    </source>
</evidence>
<dbReference type="RefSeq" id="WP_000475931.1">
    <property type="nucleotide sequence ID" value="NC_010862.1"/>
</dbReference>
<reference evidence="8 9" key="1">
    <citation type="submission" date="2018-06" db="EMBL/GenBank/DDBJ databases">
        <authorList>
            <consortium name="Pathogen Informatics"/>
            <person name="Doyle S."/>
        </authorList>
    </citation>
    <scope>NUCLEOTIDE SEQUENCE [LARGE SCALE GENOMIC DNA]</scope>
    <source>
        <strain evidence="8 9">NCTC8603</strain>
    </source>
</reference>
<evidence type="ECO:0000256" key="2">
    <source>
        <dbReference type="ARBA" id="ARBA00022491"/>
    </source>
</evidence>
<evidence type="ECO:0000313" key="8">
    <source>
        <dbReference type="EMBL" id="STK53151.1"/>
    </source>
</evidence>
<dbReference type="SUPFAM" id="SSF55729">
    <property type="entry name" value="Acyl-CoA N-acyltransferases (Nat)"/>
    <property type="match status" value="1"/>
</dbReference>
<dbReference type="InterPro" id="IPR000182">
    <property type="entry name" value="GNAT_dom"/>
</dbReference>
<dbReference type="PANTHER" id="PTHR36449:SF1">
    <property type="entry name" value="ACETYLTRANSFERASE"/>
    <property type="match status" value="1"/>
</dbReference>
<feature type="domain" description="N-acetyltransferase" evidence="7">
    <location>
        <begin position="61"/>
        <end position="164"/>
    </location>
</feature>
<keyword evidence="5" id="KW-0012">Acyltransferase</keyword>
<dbReference type="InterPro" id="IPR016181">
    <property type="entry name" value="Acyl_CoA_acyltransferase"/>
</dbReference>
<dbReference type="Proteomes" id="UP000255153">
    <property type="component" value="Unassembled WGS sequence"/>
</dbReference>
<dbReference type="PANTHER" id="PTHR36449">
    <property type="entry name" value="ACETYLTRANSFERASE-RELATED"/>
    <property type="match status" value="1"/>
</dbReference>
<name>A0A376HH66_ECOLX</name>
<evidence type="ECO:0000256" key="3">
    <source>
        <dbReference type="ARBA" id="ARBA00022649"/>
    </source>
</evidence>
<keyword evidence="3" id="KW-1277">Toxin-antitoxin system</keyword>
<protein>
    <submittedName>
        <fullName evidence="8">Acetyltransferase</fullName>
    </submittedName>
</protein>
<dbReference type="CDD" id="cd04301">
    <property type="entry name" value="NAT_SF"/>
    <property type="match status" value="1"/>
</dbReference>
<dbReference type="AlphaFoldDB" id="A0A376HH66"/>
<comment type="catalytic activity">
    <reaction evidence="6">
        <text>glycyl-tRNA(Gly) + acetyl-CoA = N-acetylglycyl-tRNA(Gly) + CoA + H(+)</text>
        <dbReference type="Rhea" id="RHEA:81867"/>
        <dbReference type="Rhea" id="RHEA-COMP:9683"/>
        <dbReference type="Rhea" id="RHEA-COMP:19766"/>
        <dbReference type="ChEBI" id="CHEBI:15378"/>
        <dbReference type="ChEBI" id="CHEBI:57287"/>
        <dbReference type="ChEBI" id="CHEBI:57288"/>
        <dbReference type="ChEBI" id="CHEBI:78522"/>
        <dbReference type="ChEBI" id="CHEBI:232036"/>
    </reaction>
</comment>
<keyword evidence="4" id="KW-0808">Transferase</keyword>
<evidence type="ECO:0000313" key="9">
    <source>
        <dbReference type="Proteomes" id="UP000255153"/>
    </source>
</evidence>
<comment type="similarity">
    <text evidence="1">Belongs to the acetyltransferase family. GNAT subfamily.</text>
</comment>
<comment type="caution">
    <text evidence="8">The sequence shown here is derived from an EMBL/GenBank/DDBJ whole genome shotgun (WGS) entry which is preliminary data.</text>
</comment>
<accession>A0A376HH66</accession>
<dbReference type="GO" id="GO:0016747">
    <property type="term" value="F:acyltransferase activity, transferring groups other than amino-acyl groups"/>
    <property type="evidence" value="ECO:0007669"/>
    <property type="project" value="InterPro"/>
</dbReference>
<dbReference type="Gene3D" id="3.40.630.30">
    <property type="match status" value="1"/>
</dbReference>
<keyword evidence="2" id="KW-0678">Repressor</keyword>
<evidence type="ECO:0000256" key="6">
    <source>
        <dbReference type="ARBA" id="ARBA00049880"/>
    </source>
</evidence>
<evidence type="ECO:0000256" key="5">
    <source>
        <dbReference type="ARBA" id="ARBA00023315"/>
    </source>
</evidence>
<evidence type="ECO:0000256" key="1">
    <source>
        <dbReference type="ARBA" id="ARBA00009342"/>
    </source>
</evidence>
<organism evidence="8 9">
    <name type="scientific">Escherichia coli</name>
    <dbReference type="NCBI Taxonomy" id="562"/>
    <lineage>
        <taxon>Bacteria</taxon>
        <taxon>Pseudomonadati</taxon>
        <taxon>Pseudomonadota</taxon>
        <taxon>Gammaproteobacteria</taxon>
        <taxon>Enterobacterales</taxon>
        <taxon>Enterobacteriaceae</taxon>
        <taxon>Escherichia</taxon>
    </lineage>
</organism>
<sequence length="178" mass="19756">MFKNNITEVKSIIITIFINNVNIYSFLSSFHQVAEFVSGEAVLDDWLKQKGLKNQALGATRTFVVCRKGTQQIVGFYSLATGCVNHTEATGNLRRNMPDPIPVIILARLAVDASFRGKGLGADLLHDAVCRCYRVAENTGVRAIMVHALTENAKQFYIHHGFKPSKSQAQTLFLKLSQ</sequence>
<evidence type="ECO:0000256" key="4">
    <source>
        <dbReference type="ARBA" id="ARBA00022679"/>
    </source>
</evidence>
<proteinExistence type="inferred from homology"/>
<dbReference type="EMBL" id="UGEE01000001">
    <property type="protein sequence ID" value="STK53151.1"/>
    <property type="molecule type" value="Genomic_DNA"/>
</dbReference>
<dbReference type="Pfam" id="PF13508">
    <property type="entry name" value="Acetyltransf_7"/>
    <property type="match status" value="1"/>
</dbReference>
<gene>
    <name evidence="8" type="ORF">NCTC8603_00043</name>
</gene>